<dbReference type="EMBL" id="JARPUR010000001">
    <property type="protein sequence ID" value="KAK4885632.1"/>
    <property type="molecule type" value="Genomic_DNA"/>
</dbReference>
<dbReference type="PANTHER" id="PTHR34153:SF2">
    <property type="entry name" value="SI:CH211-262H13.3-RELATED"/>
    <property type="match status" value="1"/>
</dbReference>
<dbReference type="AlphaFoldDB" id="A0AAN7SJU1"/>
<dbReference type="PANTHER" id="PTHR34153">
    <property type="entry name" value="SI:CH211-262H13.3-RELATED-RELATED"/>
    <property type="match status" value="1"/>
</dbReference>
<organism evidence="2 3">
    <name type="scientific">Aquatica leii</name>
    <dbReference type="NCBI Taxonomy" id="1421715"/>
    <lineage>
        <taxon>Eukaryota</taxon>
        <taxon>Metazoa</taxon>
        <taxon>Ecdysozoa</taxon>
        <taxon>Arthropoda</taxon>
        <taxon>Hexapoda</taxon>
        <taxon>Insecta</taxon>
        <taxon>Pterygota</taxon>
        <taxon>Neoptera</taxon>
        <taxon>Endopterygota</taxon>
        <taxon>Coleoptera</taxon>
        <taxon>Polyphaga</taxon>
        <taxon>Elateriformia</taxon>
        <taxon>Elateroidea</taxon>
        <taxon>Lampyridae</taxon>
        <taxon>Luciolinae</taxon>
        <taxon>Aquatica</taxon>
    </lineage>
</organism>
<evidence type="ECO:0000256" key="1">
    <source>
        <dbReference type="SAM" id="MobiDB-lite"/>
    </source>
</evidence>
<sequence length="330" mass="37536">MAQSWDLIIWTNENSPDVVPSSWAINEDRSLYVWPVNVKKSKILSMISNCIPPSSKHNYEELPAKHKKTITSLQRAEKYLKRLEVTSSVETENNDEENNAVCTTAGIIQHCSQRQVARNALHHQDTDEVLSNPQLQTPSDPQHRDTNEKICQIENQLKKLYEFMVGLELHVIEIKNDIKTMKNFIDRSTPILQDYPANEKWNLPLPITSLNEFEEGENLLPNLQTDLVKMLSLVGGNTFRHTISNMIKKLLSRDVALRFSGTGKKGKKNFSDSKYFPVLTEAARKINPLATDQEIKKLVGLILAGAGDWNGNYSRKKTNEQLSVDNIVEL</sequence>
<feature type="region of interest" description="Disordered" evidence="1">
    <location>
        <begin position="126"/>
        <end position="147"/>
    </location>
</feature>
<evidence type="ECO:0000313" key="3">
    <source>
        <dbReference type="Proteomes" id="UP001353858"/>
    </source>
</evidence>
<gene>
    <name evidence="2" type="ORF">RN001_001903</name>
</gene>
<accession>A0AAN7SJU1</accession>
<feature type="compositionally biased region" description="Polar residues" evidence="1">
    <location>
        <begin position="129"/>
        <end position="140"/>
    </location>
</feature>
<reference evidence="3" key="1">
    <citation type="submission" date="2023-01" db="EMBL/GenBank/DDBJ databases">
        <title>Key to firefly adult light organ development and bioluminescence: homeobox transcription factors regulate luciferase expression and transportation to peroxisome.</title>
        <authorList>
            <person name="Fu X."/>
        </authorList>
    </citation>
    <scope>NUCLEOTIDE SEQUENCE [LARGE SCALE GENOMIC DNA]</scope>
</reference>
<comment type="caution">
    <text evidence="2">The sequence shown here is derived from an EMBL/GenBank/DDBJ whole genome shotgun (WGS) entry which is preliminary data.</text>
</comment>
<evidence type="ECO:0000313" key="2">
    <source>
        <dbReference type="EMBL" id="KAK4885632.1"/>
    </source>
</evidence>
<protein>
    <recommendedName>
        <fullName evidence="4">DUF4806 domain-containing protein</fullName>
    </recommendedName>
</protein>
<keyword evidence="3" id="KW-1185">Reference proteome</keyword>
<evidence type="ECO:0008006" key="4">
    <source>
        <dbReference type="Google" id="ProtNLM"/>
    </source>
</evidence>
<name>A0AAN7SJU1_9COLE</name>
<dbReference type="Proteomes" id="UP001353858">
    <property type="component" value="Unassembled WGS sequence"/>
</dbReference>
<proteinExistence type="predicted"/>